<feature type="region of interest" description="Disordered" evidence="1">
    <location>
        <begin position="249"/>
        <end position="333"/>
    </location>
</feature>
<accession>A0A6A7AAK5</accession>
<feature type="compositionally biased region" description="Polar residues" evidence="1">
    <location>
        <begin position="288"/>
        <end position="301"/>
    </location>
</feature>
<feature type="compositionally biased region" description="Polar residues" evidence="1">
    <location>
        <begin position="653"/>
        <end position="664"/>
    </location>
</feature>
<evidence type="ECO:0000313" key="2">
    <source>
        <dbReference type="EMBL" id="KAF2829739.1"/>
    </source>
</evidence>
<protein>
    <submittedName>
        <fullName evidence="2">Uncharacterized protein</fullName>
    </submittedName>
</protein>
<feature type="region of interest" description="Disordered" evidence="1">
    <location>
        <begin position="693"/>
        <end position="717"/>
    </location>
</feature>
<sequence>MSSSYGRLQFLLSYFHILSRVLSHHILLSGFFLWRYSRLAVTLSIMMMHFLPNDQDEHAIKLSAHRVLCCHIVNLETSARDAAVSLYTFNHVCCSSFQNGEIQCDVAKSLMAIAGALSCMLSLVDVPCNVPLLSPGDVELLSDGMGLCAPILNQITDSVQKLDDRQGSFVLGPFHGGEEIEAQRILGESFRMIIQATMNAKAEHLPRFPRQAGDRLPELSHLRSAQTSAFTTLENALLGTNIVSPAEPSAPFDVHSSPQRPLYHQLPPLPQPLYSSPPWTKMSEASKPASSEHTPASTRESTPAAKPVEVTAVKRPDDGVVAGPTVAAQDGEQKAPTQLGAIDNTTTSTQTSDATQKITARLSGFSLRPDQDLVAYILQPSVDSFKDTITWTYRMEVLHLDQDATLAHMTAFDPKYSIIDAMGTLLPAQLRLIQDRAKARAGRLVRVQHGEPVDMLTPMGVFKVKPVLFVIKVDKEKDAEKKLLETEAQLRLNHAMSLPSSYHLSPFKGFGTPHLSSYRSLPKSHTNIQAIDNHGLGYLRTHEPGMAKQDYITITFLEPYQNRSLEETRLADYGAGRTGPTGRPSTLPEAITEYGGALIGYKPPGEPSKPIWETTNLTFPFGTVGGGGAGSSSNYSNTHGDLFGSKCIPSTGLFGQSSTPSPNNAGGGLFGQKATPPEAGIFDYLKAPSSQKPFRFGENGSKSTANPRWSKHFGGNASKPPLFGASVAPSSSSGLSEAAAKTSFSGLFGGTYKPRSGGGLFDGPASGSLSKQNPASTPKSDESERQSTKPNLFAKLQMPTPTANPLVDTKPSAIPSTSKPDKPTDALEKPGPAAKPSETTAVAGPSEQDEQASKWIGRQCRTSLLFHPLTEQAQSLCDACRGNKDTACWLCERKV</sequence>
<dbReference type="Proteomes" id="UP000799424">
    <property type="component" value="Unassembled WGS sequence"/>
</dbReference>
<feature type="compositionally biased region" description="Polar residues" evidence="1">
    <location>
        <begin position="767"/>
        <end position="778"/>
    </location>
</feature>
<evidence type="ECO:0000256" key="1">
    <source>
        <dbReference type="SAM" id="MobiDB-lite"/>
    </source>
</evidence>
<keyword evidence="3" id="KW-1185">Reference proteome</keyword>
<feature type="compositionally biased region" description="Low complexity" evidence="1">
    <location>
        <begin position="258"/>
        <end position="278"/>
    </location>
</feature>
<proteinExistence type="predicted"/>
<gene>
    <name evidence="2" type="ORF">CC86DRAFT_435643</name>
</gene>
<evidence type="ECO:0000313" key="3">
    <source>
        <dbReference type="Proteomes" id="UP000799424"/>
    </source>
</evidence>
<dbReference type="AlphaFoldDB" id="A0A6A7AAK5"/>
<dbReference type="EMBL" id="MU006220">
    <property type="protein sequence ID" value="KAF2829739.1"/>
    <property type="molecule type" value="Genomic_DNA"/>
</dbReference>
<feature type="region of interest" description="Disordered" evidence="1">
    <location>
        <begin position="653"/>
        <end position="673"/>
    </location>
</feature>
<name>A0A6A7AAK5_9PLEO</name>
<dbReference type="OrthoDB" id="3797628at2759"/>
<feature type="compositionally biased region" description="Basic and acidic residues" evidence="1">
    <location>
        <begin position="819"/>
        <end position="828"/>
    </location>
</feature>
<organism evidence="2 3">
    <name type="scientific">Ophiobolus disseminans</name>
    <dbReference type="NCBI Taxonomy" id="1469910"/>
    <lineage>
        <taxon>Eukaryota</taxon>
        <taxon>Fungi</taxon>
        <taxon>Dikarya</taxon>
        <taxon>Ascomycota</taxon>
        <taxon>Pezizomycotina</taxon>
        <taxon>Dothideomycetes</taxon>
        <taxon>Pleosporomycetidae</taxon>
        <taxon>Pleosporales</taxon>
        <taxon>Pleosporineae</taxon>
        <taxon>Phaeosphaeriaceae</taxon>
        <taxon>Ophiobolus</taxon>
    </lineage>
</organism>
<reference evidence="2" key="1">
    <citation type="journal article" date="2020" name="Stud. Mycol.">
        <title>101 Dothideomycetes genomes: a test case for predicting lifestyles and emergence of pathogens.</title>
        <authorList>
            <person name="Haridas S."/>
            <person name="Albert R."/>
            <person name="Binder M."/>
            <person name="Bloem J."/>
            <person name="Labutti K."/>
            <person name="Salamov A."/>
            <person name="Andreopoulos B."/>
            <person name="Baker S."/>
            <person name="Barry K."/>
            <person name="Bills G."/>
            <person name="Bluhm B."/>
            <person name="Cannon C."/>
            <person name="Castanera R."/>
            <person name="Culley D."/>
            <person name="Daum C."/>
            <person name="Ezra D."/>
            <person name="Gonzalez J."/>
            <person name="Henrissat B."/>
            <person name="Kuo A."/>
            <person name="Liang C."/>
            <person name="Lipzen A."/>
            <person name="Lutzoni F."/>
            <person name="Magnuson J."/>
            <person name="Mondo S."/>
            <person name="Nolan M."/>
            <person name="Ohm R."/>
            <person name="Pangilinan J."/>
            <person name="Park H.-J."/>
            <person name="Ramirez L."/>
            <person name="Alfaro M."/>
            <person name="Sun H."/>
            <person name="Tritt A."/>
            <person name="Yoshinaga Y."/>
            <person name="Zwiers L.-H."/>
            <person name="Turgeon B."/>
            <person name="Goodwin S."/>
            <person name="Spatafora J."/>
            <person name="Crous P."/>
            <person name="Grigoriev I."/>
        </authorList>
    </citation>
    <scope>NUCLEOTIDE SEQUENCE</scope>
    <source>
        <strain evidence="2">CBS 113818</strain>
    </source>
</reference>
<feature type="region of interest" description="Disordered" evidence="1">
    <location>
        <begin position="758"/>
        <end position="854"/>
    </location>
</feature>